<accession>A0A0G0T1G9</accession>
<evidence type="ECO:0000259" key="1">
    <source>
        <dbReference type="Pfam" id="PF20803"/>
    </source>
</evidence>
<protein>
    <submittedName>
        <fullName evidence="2">Transcriptional regulator, PaaX family</fullName>
    </submittedName>
</protein>
<dbReference type="InterPro" id="IPR048846">
    <property type="entry name" value="PaaX-like_central"/>
</dbReference>
<reference evidence="2 3" key="1">
    <citation type="journal article" date="2015" name="Nature">
        <title>rRNA introns, odd ribosomes, and small enigmatic genomes across a large radiation of phyla.</title>
        <authorList>
            <person name="Brown C.T."/>
            <person name="Hug L.A."/>
            <person name="Thomas B.C."/>
            <person name="Sharon I."/>
            <person name="Castelle C.J."/>
            <person name="Singh A."/>
            <person name="Wilkins M.J."/>
            <person name="Williams K.H."/>
            <person name="Banfield J.F."/>
        </authorList>
    </citation>
    <scope>NUCLEOTIDE SEQUENCE [LARGE SCALE GENOMIC DNA]</scope>
</reference>
<organism evidence="2 3">
    <name type="scientific">Candidatus Roizmanbacteria bacterium GW2011_GWB1_40_7</name>
    <dbReference type="NCBI Taxonomy" id="1618482"/>
    <lineage>
        <taxon>Bacteria</taxon>
        <taxon>Candidatus Roizmaniibacteriota</taxon>
    </lineage>
</organism>
<evidence type="ECO:0000313" key="2">
    <source>
        <dbReference type="EMBL" id="KKR70889.1"/>
    </source>
</evidence>
<evidence type="ECO:0000313" key="3">
    <source>
        <dbReference type="Proteomes" id="UP000034664"/>
    </source>
</evidence>
<name>A0A0G0T1G9_9BACT</name>
<dbReference type="SUPFAM" id="SSF143430">
    <property type="entry name" value="TTP0101/SSO1404-like"/>
    <property type="match status" value="1"/>
</dbReference>
<proteinExistence type="predicted"/>
<dbReference type="AlphaFoldDB" id="A0A0G0T1G9"/>
<comment type="caution">
    <text evidence="2">The sequence shown here is derived from an EMBL/GenBank/DDBJ whole genome shotgun (WGS) entry which is preliminary data.</text>
</comment>
<feature type="domain" description="Transcriptional repressor PaaX-like central Cas2-like" evidence="1">
    <location>
        <begin position="129"/>
        <end position="203"/>
    </location>
</feature>
<dbReference type="Gene3D" id="3.30.70.2650">
    <property type="match status" value="1"/>
</dbReference>
<dbReference type="Proteomes" id="UP000034664">
    <property type="component" value="Unassembled WGS sequence"/>
</dbReference>
<dbReference type="EMBL" id="LBZM01000042">
    <property type="protein sequence ID" value="KKR70889.1"/>
    <property type="molecule type" value="Genomic_DNA"/>
</dbReference>
<sequence>MKNSKITDQQLSIICKLLERKFRNEERRNKYAPVKEVLTLLGKGALLTMLLIAPGTAQAVRKQIYKQKSDDSWKRYNSSYLRRTIENLGRQRCIKIVDESDSCAVSLTERGKHRVLKYALDELELDTSKPWDGKWRIVIYDIPDTLRHVRNELGSILKRMNFLRIQKSVYLTPFACEQEVEFIRLHFGQEKNITLLTAGSLEHGHVYQEYFGI</sequence>
<dbReference type="Pfam" id="PF20803">
    <property type="entry name" value="PaaX_M"/>
    <property type="match status" value="1"/>
</dbReference>
<gene>
    <name evidence="2" type="ORF">UU14_C0042G0011</name>
</gene>